<reference evidence="3 4" key="1">
    <citation type="submission" date="2024-09" db="EMBL/GenBank/DDBJ databases">
        <authorList>
            <person name="Sun Q."/>
            <person name="Mori K."/>
        </authorList>
    </citation>
    <scope>NUCLEOTIDE SEQUENCE [LARGE SCALE GENOMIC DNA]</scope>
    <source>
        <strain evidence="3 4">CGMCC 1.15906</strain>
    </source>
</reference>
<evidence type="ECO:0000256" key="1">
    <source>
        <dbReference type="PROSITE-ProRule" id="PRU01251"/>
    </source>
</evidence>
<accession>A0ABV6QUV5</accession>
<sequence length="229" mass="24121">MTPGPNLQELIDTIRQDADSDDELAQLATAATEINELTATSDAALGYFVDRARAAGKSWLEISAVLGVSKQAAHKRFAVSWTTRPAFDRYTGRTRRAVEAAPRIAAASNHNYVGTEHLLLGFFTEPACLAVKLLAAAGITEEALGQAITAVVPPGANPVEGEPPLTPRASHVLQGAVAEALELGHNYIGTEHILLAFYRDSGGVAAKVLRELGLTDEAARTAVVDALAT</sequence>
<proteinExistence type="predicted"/>
<feature type="domain" description="Clp R" evidence="2">
    <location>
        <begin position="87"/>
        <end position="229"/>
    </location>
</feature>
<name>A0ABV6QUV5_9ACTN</name>
<dbReference type="PANTHER" id="PTHR47016">
    <property type="entry name" value="ATP-DEPENDENT CLP PROTEASE ATP-BINDING SUBUNIT CLPT1, CHLOROPLASTIC"/>
    <property type="match status" value="1"/>
</dbReference>
<dbReference type="InterPro" id="IPR036628">
    <property type="entry name" value="Clp_N_dom_sf"/>
</dbReference>
<gene>
    <name evidence="3" type="ORF">ACFFGN_30415</name>
</gene>
<keyword evidence="3" id="KW-0378">Hydrolase</keyword>
<dbReference type="Pfam" id="PF02861">
    <property type="entry name" value="Clp_N"/>
    <property type="match status" value="1"/>
</dbReference>
<dbReference type="InterPro" id="IPR004176">
    <property type="entry name" value="Clp_R_N"/>
</dbReference>
<organism evidence="3 4">
    <name type="scientific">Kribbella deserti</name>
    <dbReference type="NCBI Taxonomy" id="1926257"/>
    <lineage>
        <taxon>Bacteria</taxon>
        <taxon>Bacillati</taxon>
        <taxon>Actinomycetota</taxon>
        <taxon>Actinomycetes</taxon>
        <taxon>Propionibacteriales</taxon>
        <taxon>Kribbellaceae</taxon>
        <taxon>Kribbella</taxon>
    </lineage>
</organism>
<dbReference type="Gene3D" id="1.10.1780.10">
    <property type="entry name" value="Clp, N-terminal domain"/>
    <property type="match status" value="1"/>
</dbReference>
<evidence type="ECO:0000313" key="4">
    <source>
        <dbReference type="Proteomes" id="UP001589890"/>
    </source>
</evidence>
<dbReference type="PROSITE" id="PS51903">
    <property type="entry name" value="CLP_R"/>
    <property type="match status" value="1"/>
</dbReference>
<dbReference type="GO" id="GO:0006508">
    <property type="term" value="P:proteolysis"/>
    <property type="evidence" value="ECO:0007669"/>
    <property type="project" value="UniProtKB-KW"/>
</dbReference>
<dbReference type="EMBL" id="JBHLTC010000039">
    <property type="protein sequence ID" value="MFC0628424.1"/>
    <property type="molecule type" value="Genomic_DNA"/>
</dbReference>
<evidence type="ECO:0000313" key="3">
    <source>
        <dbReference type="EMBL" id="MFC0628424.1"/>
    </source>
</evidence>
<dbReference type="SUPFAM" id="SSF81923">
    <property type="entry name" value="Double Clp-N motif"/>
    <property type="match status" value="1"/>
</dbReference>
<keyword evidence="4" id="KW-1185">Reference proteome</keyword>
<dbReference type="RefSeq" id="WP_380054677.1">
    <property type="nucleotide sequence ID" value="NZ_JBHLTC010000039.1"/>
</dbReference>
<dbReference type="InterPro" id="IPR044217">
    <property type="entry name" value="CLPT1/2"/>
</dbReference>
<dbReference type="Proteomes" id="UP001589890">
    <property type="component" value="Unassembled WGS sequence"/>
</dbReference>
<keyword evidence="1" id="KW-0677">Repeat</keyword>
<keyword evidence="3" id="KW-0645">Protease</keyword>
<dbReference type="PANTHER" id="PTHR47016:SF5">
    <property type="entry name" value="CLP DOMAIN SUPERFAMILY PROTEIN"/>
    <property type="match status" value="1"/>
</dbReference>
<dbReference type="GO" id="GO:0008233">
    <property type="term" value="F:peptidase activity"/>
    <property type="evidence" value="ECO:0007669"/>
    <property type="project" value="UniProtKB-KW"/>
</dbReference>
<protein>
    <submittedName>
        <fullName evidence="3">Clp protease N-terminal domain-containing protein</fullName>
    </submittedName>
</protein>
<comment type="caution">
    <text evidence="3">The sequence shown here is derived from an EMBL/GenBank/DDBJ whole genome shotgun (WGS) entry which is preliminary data.</text>
</comment>
<evidence type="ECO:0000259" key="2">
    <source>
        <dbReference type="PROSITE" id="PS51903"/>
    </source>
</evidence>